<protein>
    <submittedName>
        <fullName evidence="1">Sugar phosphate nucleotidyltransferase</fullName>
    </submittedName>
</protein>
<accession>A0ACC7P2D0</accession>
<sequence length="242" mass="26027">MKGVILAGGKGTRLYPLTRVINKHLLPVGQLPMIMHGINKLKEAGITSICIVTGKGSAGQFAELLGSGSEWGVALHYCIQDDAGGIAQALGLVESFVRPGESFVVILGDNLFEASLSPFIRAFRGKSGQAAVLLKEVEDPRRYGVPHLTNGRISRIEEKPEHPPSQYSVTGIYFYDDAVFEIIRSIHPSKRGELEITDVNNVYAARGTLSHHILEGWWMDAGTFESLAAVNGLVTSTGGAGK</sequence>
<evidence type="ECO:0000313" key="2">
    <source>
        <dbReference type="Proteomes" id="UP001631969"/>
    </source>
</evidence>
<dbReference type="Proteomes" id="UP001631969">
    <property type="component" value="Unassembled WGS sequence"/>
</dbReference>
<gene>
    <name evidence="1" type="ORF">ACI1P1_21500</name>
</gene>
<evidence type="ECO:0000313" key="1">
    <source>
        <dbReference type="EMBL" id="MFM9330870.1"/>
    </source>
</evidence>
<organism evidence="1 2">
    <name type="scientific">Paenibacillus mesotrionivorans</name>
    <dbReference type="NCBI Taxonomy" id="3160968"/>
    <lineage>
        <taxon>Bacteria</taxon>
        <taxon>Bacillati</taxon>
        <taxon>Bacillota</taxon>
        <taxon>Bacilli</taxon>
        <taxon>Bacillales</taxon>
        <taxon>Paenibacillaceae</taxon>
        <taxon>Paenibacillus</taxon>
    </lineage>
</organism>
<comment type="caution">
    <text evidence="1">The sequence shown here is derived from an EMBL/GenBank/DDBJ whole genome shotgun (WGS) entry which is preliminary data.</text>
</comment>
<dbReference type="EMBL" id="JBJURJ010000015">
    <property type="protein sequence ID" value="MFM9330870.1"/>
    <property type="molecule type" value="Genomic_DNA"/>
</dbReference>
<reference evidence="1" key="1">
    <citation type="submission" date="2024-12" db="EMBL/GenBank/DDBJ databases">
        <authorList>
            <person name="Wu N."/>
        </authorList>
    </citation>
    <scope>NUCLEOTIDE SEQUENCE</scope>
    <source>
        <strain evidence="1">P15</strain>
    </source>
</reference>
<name>A0ACC7P2D0_9BACL</name>
<proteinExistence type="predicted"/>
<keyword evidence="2" id="KW-1185">Reference proteome</keyword>